<protein>
    <recommendedName>
        <fullName evidence="3">Proline-rich protein PRCC</fullName>
    </recommendedName>
</protein>
<evidence type="ECO:0000313" key="2">
    <source>
        <dbReference type="EMBL" id="CAE0659101.1"/>
    </source>
</evidence>
<dbReference type="AlphaFoldDB" id="A0A7S4DMR8"/>
<proteinExistence type="predicted"/>
<dbReference type="PANTHER" id="PTHR13621:SF2">
    <property type="entry name" value="PROLINE-RICH PROTEIN PRCC"/>
    <property type="match status" value="1"/>
</dbReference>
<organism evidence="2">
    <name type="scientific">Lotharella globosa</name>
    <dbReference type="NCBI Taxonomy" id="91324"/>
    <lineage>
        <taxon>Eukaryota</taxon>
        <taxon>Sar</taxon>
        <taxon>Rhizaria</taxon>
        <taxon>Cercozoa</taxon>
        <taxon>Chlorarachniophyceae</taxon>
        <taxon>Lotharella</taxon>
    </lineage>
</organism>
<gene>
    <name evidence="2" type="ORF">LGLO00237_LOCUS10675</name>
</gene>
<feature type="compositionally biased region" description="Low complexity" evidence="1">
    <location>
        <begin position="248"/>
        <end position="287"/>
    </location>
</feature>
<feature type="compositionally biased region" description="Basic residues" evidence="1">
    <location>
        <begin position="76"/>
        <end position="92"/>
    </location>
</feature>
<evidence type="ECO:0008006" key="3">
    <source>
        <dbReference type="Google" id="ProtNLM"/>
    </source>
</evidence>
<evidence type="ECO:0000256" key="1">
    <source>
        <dbReference type="SAM" id="MobiDB-lite"/>
    </source>
</evidence>
<feature type="compositionally biased region" description="Polar residues" evidence="1">
    <location>
        <begin position="295"/>
        <end position="305"/>
    </location>
</feature>
<reference evidence="2" key="1">
    <citation type="submission" date="2021-01" db="EMBL/GenBank/DDBJ databases">
        <authorList>
            <person name="Corre E."/>
            <person name="Pelletier E."/>
            <person name="Niang G."/>
            <person name="Scheremetjew M."/>
            <person name="Finn R."/>
            <person name="Kale V."/>
            <person name="Holt S."/>
            <person name="Cochrane G."/>
            <person name="Meng A."/>
            <person name="Brown T."/>
            <person name="Cohen L."/>
        </authorList>
    </citation>
    <scope>NUCLEOTIDE SEQUENCE</scope>
    <source>
        <strain evidence="2">CCCM811</strain>
    </source>
</reference>
<accession>A0A7S4DMR8</accession>
<feature type="compositionally biased region" description="Polar residues" evidence="1">
    <location>
        <begin position="174"/>
        <end position="186"/>
    </location>
</feature>
<name>A0A7S4DMR8_9EUKA</name>
<dbReference type="EMBL" id="HBIV01014585">
    <property type="protein sequence ID" value="CAE0659101.1"/>
    <property type="molecule type" value="Transcribed_RNA"/>
</dbReference>
<dbReference type="InterPro" id="IPR018800">
    <property type="entry name" value="PRCC"/>
</dbReference>
<feature type="region of interest" description="Disordered" evidence="1">
    <location>
        <begin position="174"/>
        <end position="305"/>
    </location>
</feature>
<feature type="compositionally biased region" description="Basic and acidic residues" evidence="1">
    <location>
        <begin position="127"/>
        <end position="143"/>
    </location>
</feature>
<dbReference type="PANTHER" id="PTHR13621">
    <property type="entry name" value="PROLINE-RICH PROTEIN PRCC"/>
    <property type="match status" value="1"/>
</dbReference>
<sequence length="420" mass="44526">MLGLEGYASSDDDADVPQPTSSSTIVDPTGGSGLVLPSEAVEAGVTSVDPLDDPFAEGVPDEPKNVPKSFSALPKPKSKAGKKKKKKKKKKKSEWTTVERDTKPAEKVEEAAPEPEDDSIFSMLPRPKNESSEGKLSVRDSILNKDKAAAPPIITASKPLSAAAQRQLAALGNNSISTTTASQTPANAPLPEPASILPEPYNPHRAQNPIPKPPGMTPPPGMGYHAPSGGYSAQARQFLGASYPSQRPAGSAPQGAPAGYGPAAPGPQSAPGSYGPSAPSSYGPSAPRTSAWGPTPTSQASGSNVDTSLCFDPIMAAELKKGVKFVDVSADTLRKQTREERLFAEFQQSGMAQKSIEEQTAFFFDAKMGDQVPMKVSKLHKRRHHINSLAHQAAVNEFDLAMRRAKHQRTKRETAAKYGW</sequence>
<feature type="region of interest" description="Disordered" evidence="1">
    <location>
        <begin position="1"/>
        <end position="143"/>
    </location>
</feature>
<feature type="compositionally biased region" description="Pro residues" evidence="1">
    <location>
        <begin position="210"/>
        <end position="221"/>
    </location>
</feature>
<dbReference type="GO" id="GO:0005634">
    <property type="term" value="C:nucleus"/>
    <property type="evidence" value="ECO:0007669"/>
    <property type="project" value="TreeGrafter"/>
</dbReference>
<dbReference type="Pfam" id="PF10253">
    <property type="entry name" value="PRCC"/>
    <property type="match status" value="1"/>
</dbReference>
<feature type="compositionally biased region" description="Basic and acidic residues" evidence="1">
    <location>
        <begin position="93"/>
        <end position="110"/>
    </location>
</feature>